<evidence type="ECO:0000259" key="5">
    <source>
        <dbReference type="Pfam" id="PF01243"/>
    </source>
</evidence>
<comment type="cofactor">
    <cofactor evidence="4">
        <name>FMN</name>
        <dbReference type="ChEBI" id="CHEBI:58210"/>
    </cofactor>
    <text evidence="4">Binds 1 FMN per subunit.</text>
</comment>
<reference evidence="7 9" key="2">
    <citation type="submission" date="2016-05" db="EMBL/GenBank/DDBJ databases">
        <authorList>
            <person name="Prochazka B."/>
            <person name="Indra A."/>
            <person name="Hasenberger P."/>
            <person name="Blaschitz M."/>
            <person name="Wagner L."/>
            <person name="Wewalka G."/>
            <person name="Sorschag S."/>
            <person name="Schmid D."/>
            <person name="Ruppitsch W."/>
        </authorList>
    </citation>
    <scope>NUCLEOTIDE SEQUENCE [LARGE SCALE GENOMIC DNA]</scope>
    <source>
        <strain evidence="7 9">974010_12</strain>
    </source>
</reference>
<dbReference type="GO" id="GO:0008615">
    <property type="term" value="P:pyridoxine biosynthetic process"/>
    <property type="evidence" value="ECO:0007669"/>
    <property type="project" value="InterPro"/>
</dbReference>
<dbReference type="PIRSF" id="PIRSF000190">
    <property type="entry name" value="Pyd_amn-ph_oxd"/>
    <property type="match status" value="1"/>
</dbReference>
<dbReference type="EMBL" id="LYOZ01000030">
    <property type="protein sequence ID" value="OCH97622.1"/>
    <property type="molecule type" value="Genomic_DNA"/>
</dbReference>
<dbReference type="GO" id="GO:0004733">
    <property type="term" value="F:pyridoxamine phosphate oxidase activity"/>
    <property type="evidence" value="ECO:0007669"/>
    <property type="project" value="InterPro"/>
</dbReference>
<gene>
    <name evidence="7" type="ORF">A8135_14110</name>
    <name evidence="6" type="ORF">Ljam_1073</name>
</gene>
<dbReference type="AlphaFoldDB" id="A0A0W0UG39"/>
<evidence type="ECO:0000313" key="9">
    <source>
        <dbReference type="Proteomes" id="UP000093336"/>
    </source>
</evidence>
<keyword evidence="1" id="KW-0285">Flavoprotein</keyword>
<dbReference type="Gene3D" id="2.30.110.10">
    <property type="entry name" value="Electron Transport, Fmn-binding Protein, Chain A"/>
    <property type="match status" value="1"/>
</dbReference>
<dbReference type="Proteomes" id="UP000093336">
    <property type="component" value="Unassembled WGS sequence"/>
</dbReference>
<dbReference type="RefSeq" id="WP_058449107.1">
    <property type="nucleotide sequence ID" value="NZ_CAAAJF010000019.1"/>
</dbReference>
<proteinExistence type="predicted"/>
<evidence type="ECO:0000256" key="1">
    <source>
        <dbReference type="ARBA" id="ARBA00022630"/>
    </source>
</evidence>
<dbReference type="GO" id="GO:0010181">
    <property type="term" value="F:FMN binding"/>
    <property type="evidence" value="ECO:0007669"/>
    <property type="project" value="InterPro"/>
</dbReference>
<evidence type="ECO:0000313" key="8">
    <source>
        <dbReference type="Proteomes" id="UP000054715"/>
    </source>
</evidence>
<feature type="binding site" evidence="4">
    <location>
        <position position="58"/>
    </location>
    <ligand>
        <name>FMN</name>
        <dbReference type="ChEBI" id="CHEBI:58210"/>
    </ligand>
</feature>
<keyword evidence="2 4" id="KW-0288">FMN</keyword>
<evidence type="ECO:0000313" key="7">
    <source>
        <dbReference type="EMBL" id="OCH97622.1"/>
    </source>
</evidence>
<name>A0A0W0UG39_9GAMM</name>
<dbReference type="InterPro" id="IPR012349">
    <property type="entry name" value="Split_barrel_FMN-bd"/>
</dbReference>
<evidence type="ECO:0000313" key="6">
    <source>
        <dbReference type="EMBL" id="KTD06878.1"/>
    </source>
</evidence>
<comment type="caution">
    <text evidence="6">The sequence shown here is derived from an EMBL/GenBank/DDBJ whole genome shotgun (WGS) entry which is preliminary data.</text>
</comment>
<keyword evidence="9" id="KW-1185">Reference proteome</keyword>
<dbReference type="InterPro" id="IPR000659">
    <property type="entry name" value="Pyridox_Oxase"/>
</dbReference>
<dbReference type="PATRIC" id="fig|455.5.peg.1137"/>
<dbReference type="OrthoDB" id="5645701at2"/>
<accession>A0A0W0UG39</accession>
<dbReference type="PANTHER" id="PTHR10851:SF0">
    <property type="entry name" value="PYRIDOXINE-5'-PHOSPHATE OXIDASE"/>
    <property type="match status" value="1"/>
</dbReference>
<feature type="domain" description="Pyridoxamine 5'-phosphate oxidase N-terminal" evidence="5">
    <location>
        <begin position="23"/>
        <end position="109"/>
    </location>
</feature>
<organism evidence="6 8">
    <name type="scientific">Legionella jamestowniensis</name>
    <dbReference type="NCBI Taxonomy" id="455"/>
    <lineage>
        <taxon>Bacteria</taxon>
        <taxon>Pseudomonadati</taxon>
        <taxon>Pseudomonadota</taxon>
        <taxon>Gammaproteobacteria</taxon>
        <taxon>Legionellales</taxon>
        <taxon>Legionellaceae</taxon>
        <taxon>Legionella</taxon>
    </lineage>
</organism>
<reference evidence="6 8" key="1">
    <citation type="submission" date="2015-11" db="EMBL/GenBank/DDBJ databases">
        <title>Genomic analysis of 38 Legionella species identifies large and diverse effector repertoires.</title>
        <authorList>
            <person name="Burstein D."/>
            <person name="Amaro F."/>
            <person name="Zusman T."/>
            <person name="Lifshitz Z."/>
            <person name="Cohen O."/>
            <person name="Gilbert J.A."/>
            <person name="Pupko T."/>
            <person name="Shuman H.A."/>
            <person name="Segal G."/>
        </authorList>
    </citation>
    <scope>NUCLEOTIDE SEQUENCE [LARGE SCALE GENOMIC DNA]</scope>
    <source>
        <strain evidence="6 8">JA-26-G1-E2</strain>
    </source>
</reference>
<dbReference type="InterPro" id="IPR011576">
    <property type="entry name" value="Pyridox_Oxase_N"/>
</dbReference>
<feature type="binding site" evidence="4">
    <location>
        <position position="59"/>
    </location>
    <ligand>
        <name>FMN</name>
        <dbReference type="ChEBI" id="CHEBI:58210"/>
    </ligand>
</feature>
<keyword evidence="3" id="KW-0560">Oxidoreductase</keyword>
<sequence>MPFNKLNEWFNQEKELGLEVNNTVLSTISPTGFPHSRVVAIREIKNGSFIFFTQRKTRKVADLLSNPVASMNFFLTIQQRQIVLEGAVELLTREENEQYWINLPRERQLRFSAYAPTSGQPITSLKVLEERKGELELYFANKNIPMSDDYCGFRFTPETFLFYTVGSTTFSEAIRFTKNNDIWDGELISP</sequence>
<dbReference type="Proteomes" id="UP000054715">
    <property type="component" value="Unassembled WGS sequence"/>
</dbReference>
<dbReference type="EMBL" id="LNYG01000013">
    <property type="protein sequence ID" value="KTD06878.1"/>
    <property type="molecule type" value="Genomic_DNA"/>
</dbReference>
<dbReference type="Pfam" id="PF01243">
    <property type="entry name" value="PNPOx_N"/>
    <property type="match status" value="1"/>
</dbReference>
<protein>
    <submittedName>
        <fullName evidence="6">Pyridoxamine 5'-phosphate oxidase</fullName>
    </submittedName>
</protein>
<feature type="binding site" evidence="4">
    <location>
        <begin position="52"/>
        <end position="53"/>
    </location>
    <ligand>
        <name>FMN</name>
        <dbReference type="ChEBI" id="CHEBI:58210"/>
    </ligand>
</feature>
<evidence type="ECO:0000256" key="2">
    <source>
        <dbReference type="ARBA" id="ARBA00022643"/>
    </source>
</evidence>
<dbReference type="PANTHER" id="PTHR10851">
    <property type="entry name" value="PYRIDOXINE-5-PHOSPHATE OXIDASE"/>
    <property type="match status" value="1"/>
</dbReference>
<dbReference type="STRING" id="455.Ljam_1073"/>
<evidence type="ECO:0000256" key="3">
    <source>
        <dbReference type="ARBA" id="ARBA00023002"/>
    </source>
</evidence>
<feature type="binding site" evidence="4">
    <location>
        <position position="81"/>
    </location>
    <ligand>
        <name>FMN</name>
        <dbReference type="ChEBI" id="CHEBI:58210"/>
    </ligand>
</feature>
<dbReference type="SUPFAM" id="SSF50475">
    <property type="entry name" value="FMN-binding split barrel"/>
    <property type="match status" value="1"/>
</dbReference>
<evidence type="ECO:0000256" key="4">
    <source>
        <dbReference type="PIRSR" id="PIRSR000190-2"/>
    </source>
</evidence>